<organism evidence="13 14">
    <name type="scientific">Olsenella porci</name>
    <dbReference type="NCBI Taxonomy" id="2652279"/>
    <lineage>
        <taxon>Bacteria</taxon>
        <taxon>Bacillati</taxon>
        <taxon>Actinomycetota</taxon>
        <taxon>Coriobacteriia</taxon>
        <taxon>Coriobacteriales</taxon>
        <taxon>Atopobiaceae</taxon>
        <taxon>Olsenella</taxon>
    </lineage>
</organism>
<dbReference type="InterPro" id="IPR036640">
    <property type="entry name" value="ABC1_TM_sf"/>
</dbReference>
<dbReference type="PANTHER" id="PTHR24221">
    <property type="entry name" value="ATP-BINDING CASSETTE SUB-FAMILY B"/>
    <property type="match status" value="1"/>
</dbReference>
<feature type="compositionally biased region" description="Low complexity" evidence="9">
    <location>
        <begin position="588"/>
        <end position="608"/>
    </location>
</feature>
<keyword evidence="8 10" id="KW-0472">Membrane</keyword>
<feature type="compositionally biased region" description="Acidic residues" evidence="9">
    <location>
        <begin position="653"/>
        <end position="665"/>
    </location>
</feature>
<accession>A0A6N7XPL8</accession>
<keyword evidence="5" id="KW-0547">Nucleotide-binding</keyword>
<reference evidence="13 14" key="1">
    <citation type="submission" date="2019-08" db="EMBL/GenBank/DDBJ databases">
        <title>In-depth cultivation of the pig gut microbiome towards novel bacterial diversity and tailored functional studies.</title>
        <authorList>
            <person name="Wylensek D."/>
            <person name="Hitch T.C.A."/>
            <person name="Clavel T."/>
        </authorList>
    </citation>
    <scope>NUCLEOTIDE SEQUENCE [LARGE SCALE GENOMIC DNA]</scope>
    <source>
        <strain evidence="13 14">CA-Schmier-601-WT-1</strain>
    </source>
</reference>
<dbReference type="InterPro" id="IPR039421">
    <property type="entry name" value="Type_1_exporter"/>
</dbReference>
<dbReference type="Gene3D" id="1.20.1560.10">
    <property type="entry name" value="ABC transporter type 1, transmembrane domain"/>
    <property type="match status" value="1"/>
</dbReference>
<evidence type="ECO:0000256" key="6">
    <source>
        <dbReference type="ARBA" id="ARBA00022840"/>
    </source>
</evidence>
<dbReference type="AlphaFoldDB" id="A0A6N7XPL8"/>
<evidence type="ECO:0000256" key="7">
    <source>
        <dbReference type="ARBA" id="ARBA00022989"/>
    </source>
</evidence>
<dbReference type="GO" id="GO:0016887">
    <property type="term" value="F:ATP hydrolysis activity"/>
    <property type="evidence" value="ECO:0007669"/>
    <property type="project" value="InterPro"/>
</dbReference>
<dbReference type="Pfam" id="PF00005">
    <property type="entry name" value="ABC_tran"/>
    <property type="match status" value="1"/>
</dbReference>
<evidence type="ECO:0000256" key="3">
    <source>
        <dbReference type="ARBA" id="ARBA00022475"/>
    </source>
</evidence>
<dbReference type="GO" id="GO:0005524">
    <property type="term" value="F:ATP binding"/>
    <property type="evidence" value="ECO:0007669"/>
    <property type="project" value="UniProtKB-KW"/>
</dbReference>
<evidence type="ECO:0000256" key="4">
    <source>
        <dbReference type="ARBA" id="ARBA00022692"/>
    </source>
</evidence>
<keyword evidence="2" id="KW-0813">Transport</keyword>
<dbReference type="GO" id="GO:0140359">
    <property type="term" value="F:ABC-type transporter activity"/>
    <property type="evidence" value="ECO:0007669"/>
    <property type="project" value="InterPro"/>
</dbReference>
<dbReference type="PANTHER" id="PTHR24221:SF654">
    <property type="entry name" value="ATP-BINDING CASSETTE SUB-FAMILY B MEMBER 6"/>
    <property type="match status" value="1"/>
</dbReference>
<evidence type="ECO:0000256" key="9">
    <source>
        <dbReference type="SAM" id="MobiDB-lite"/>
    </source>
</evidence>
<feature type="transmembrane region" description="Helical" evidence="10">
    <location>
        <begin position="135"/>
        <end position="152"/>
    </location>
</feature>
<feature type="transmembrane region" description="Helical" evidence="10">
    <location>
        <begin position="158"/>
        <end position="174"/>
    </location>
</feature>
<dbReference type="EMBL" id="VUNC01000001">
    <property type="protein sequence ID" value="MST72005.1"/>
    <property type="molecule type" value="Genomic_DNA"/>
</dbReference>
<feature type="transmembrane region" description="Helical" evidence="10">
    <location>
        <begin position="267"/>
        <end position="285"/>
    </location>
</feature>
<proteinExistence type="predicted"/>
<dbReference type="InterPro" id="IPR011527">
    <property type="entry name" value="ABC1_TM_dom"/>
</dbReference>
<evidence type="ECO:0000313" key="13">
    <source>
        <dbReference type="EMBL" id="MST72005.1"/>
    </source>
</evidence>
<feature type="compositionally biased region" description="Basic and acidic residues" evidence="9">
    <location>
        <begin position="753"/>
        <end position="772"/>
    </location>
</feature>
<dbReference type="InterPro" id="IPR017871">
    <property type="entry name" value="ABC_transporter-like_CS"/>
</dbReference>
<keyword evidence="3" id="KW-1003">Cell membrane</keyword>
<feature type="compositionally biased region" description="Basic and acidic residues" evidence="9">
    <location>
        <begin position="578"/>
        <end position="587"/>
    </location>
</feature>
<dbReference type="InterPro" id="IPR027417">
    <property type="entry name" value="P-loop_NTPase"/>
</dbReference>
<dbReference type="CDD" id="cd03228">
    <property type="entry name" value="ABCC_MRP_Like"/>
    <property type="match status" value="1"/>
</dbReference>
<keyword evidence="4 10" id="KW-0812">Transmembrane</keyword>
<dbReference type="PROSITE" id="PS50929">
    <property type="entry name" value="ABC_TM1F"/>
    <property type="match status" value="1"/>
</dbReference>
<protein>
    <submittedName>
        <fullName evidence="13">ABC transporter ATP-binding protein/permease</fullName>
    </submittedName>
</protein>
<name>A0A6N7XPL8_9ACTN</name>
<dbReference type="SMART" id="SM00382">
    <property type="entry name" value="AAA"/>
    <property type="match status" value="1"/>
</dbReference>
<comment type="caution">
    <text evidence="13">The sequence shown here is derived from an EMBL/GenBank/DDBJ whole genome shotgun (WGS) entry which is preliminary data.</text>
</comment>
<evidence type="ECO:0000256" key="8">
    <source>
        <dbReference type="ARBA" id="ARBA00023136"/>
    </source>
</evidence>
<dbReference type="GO" id="GO:0034040">
    <property type="term" value="F:ATPase-coupled lipid transmembrane transporter activity"/>
    <property type="evidence" value="ECO:0007669"/>
    <property type="project" value="TreeGrafter"/>
</dbReference>
<feature type="transmembrane region" description="Helical" evidence="10">
    <location>
        <begin position="52"/>
        <end position="70"/>
    </location>
</feature>
<evidence type="ECO:0000256" key="5">
    <source>
        <dbReference type="ARBA" id="ARBA00022741"/>
    </source>
</evidence>
<dbReference type="PROSITE" id="PS51257">
    <property type="entry name" value="PROKAR_LIPOPROTEIN"/>
    <property type="match status" value="1"/>
</dbReference>
<feature type="domain" description="ABC transporter" evidence="11">
    <location>
        <begin position="330"/>
        <end position="564"/>
    </location>
</feature>
<dbReference type="CDD" id="cd18781">
    <property type="entry name" value="ABC_6TM_AarD_CydDC_like"/>
    <property type="match status" value="1"/>
</dbReference>
<dbReference type="Proteomes" id="UP000469325">
    <property type="component" value="Unassembled WGS sequence"/>
</dbReference>
<feature type="region of interest" description="Disordered" evidence="9">
    <location>
        <begin position="578"/>
        <end position="772"/>
    </location>
</feature>
<dbReference type="InterPro" id="IPR003593">
    <property type="entry name" value="AAA+_ATPase"/>
</dbReference>
<evidence type="ECO:0000256" key="1">
    <source>
        <dbReference type="ARBA" id="ARBA00004651"/>
    </source>
</evidence>
<dbReference type="PROSITE" id="PS50893">
    <property type="entry name" value="ABC_TRANSPORTER_2"/>
    <property type="match status" value="1"/>
</dbReference>
<dbReference type="InterPro" id="IPR003439">
    <property type="entry name" value="ABC_transporter-like_ATP-bd"/>
</dbReference>
<evidence type="ECO:0000259" key="12">
    <source>
        <dbReference type="PROSITE" id="PS50929"/>
    </source>
</evidence>
<keyword evidence="6 13" id="KW-0067">ATP-binding</keyword>
<sequence>MLDRRLIGLVPGAMRRVLETVLFQLLGLACDIALAWCASTFVAGFVASRPPAVAPIACLLALAIAGKAASSRLAGQSAFLASRDVRRLLREQVFSKLLRLGPDYTREVPTAEVVQLAVEGTEQLETYFGRYLPQLAYSVVAPLVLFLVLLPVSWASGLVLLVFVPLIPLVIVAVQKVAKRTMGAYWDEYANLGDTFLESLQGLPTLKVFSADARRHEQMNQESERFRVATMRVLRMQLNSIVVMDVVALGGAAAGMCVALSQLAAGALSLFGCLMVVLLSASFFIPMRTLGSYFHVAMNGMAASRKIFRLLDFPEPHDSGTAVAVPGDHLAMSHVSFSYGEGLGDALGDVSLDVPAVGLTGIVGKSGSGKSTVAALLSGRQRDYRGSLMLGGKQLRDFSREALARYVTVVPTNAYLFRGTVRDNLQLGDPTGSDERMWEVLASVRLADYLRSQDGLDTRVEEEGQNLSGGQRQRLALARALMHNSPVYVLDEATSNVDAESEDAIMDAVRGIARYKAVVVISHRLANVTSAHRIYVMESGHAVGAGTHDELLATCPQYRELWDEQSRLEHFDPVEFAEEEARRREQKAAAQDADAVSAGGDDAVAAAEEAVETDAPQGPADDSVDSEAEVPESVLEDDEAAERLALASLLDLGDADEDEADDGEADQTMVLGSDDDQPAPGPGVTAQIEAILAMPLEEMVRQGGGERDAGDSLEASPSGGGAAEPSSADDGSEADRPRVDPSRIPLVDGGADEAAHNGTDDEKRDGDEDERR</sequence>
<feature type="compositionally biased region" description="Low complexity" evidence="9">
    <location>
        <begin position="643"/>
        <end position="652"/>
    </location>
</feature>
<feature type="compositionally biased region" description="Basic and acidic residues" evidence="9">
    <location>
        <begin position="698"/>
        <end position="710"/>
    </location>
</feature>
<evidence type="ECO:0000313" key="14">
    <source>
        <dbReference type="Proteomes" id="UP000469325"/>
    </source>
</evidence>
<dbReference type="PROSITE" id="PS00211">
    <property type="entry name" value="ABC_TRANSPORTER_1"/>
    <property type="match status" value="1"/>
</dbReference>
<dbReference type="RefSeq" id="WP_154433728.1">
    <property type="nucleotide sequence ID" value="NZ_VUNC01000001.1"/>
</dbReference>
<dbReference type="Gene3D" id="3.40.50.300">
    <property type="entry name" value="P-loop containing nucleotide triphosphate hydrolases"/>
    <property type="match status" value="1"/>
</dbReference>
<keyword evidence="7 10" id="KW-1133">Transmembrane helix</keyword>
<dbReference type="GO" id="GO:0005886">
    <property type="term" value="C:plasma membrane"/>
    <property type="evidence" value="ECO:0007669"/>
    <property type="project" value="UniProtKB-SubCell"/>
</dbReference>
<evidence type="ECO:0000256" key="10">
    <source>
        <dbReference type="SAM" id="Phobius"/>
    </source>
</evidence>
<comment type="subcellular location">
    <subcellularLocation>
        <location evidence="1">Cell membrane</location>
        <topology evidence="1">Multi-pass membrane protein</topology>
    </subcellularLocation>
</comment>
<dbReference type="FunFam" id="3.40.50.300:FF:000854">
    <property type="entry name" value="Multidrug ABC transporter ATP-binding protein"/>
    <property type="match status" value="1"/>
</dbReference>
<feature type="compositionally biased region" description="Acidic residues" evidence="9">
    <location>
        <begin position="622"/>
        <end position="640"/>
    </location>
</feature>
<dbReference type="SUPFAM" id="SSF52540">
    <property type="entry name" value="P-loop containing nucleoside triphosphate hydrolases"/>
    <property type="match status" value="1"/>
</dbReference>
<feature type="domain" description="ABC transmembrane type-1" evidence="12">
    <location>
        <begin position="21"/>
        <end position="299"/>
    </location>
</feature>
<gene>
    <name evidence="13" type="ORF">FYJ68_02615</name>
</gene>
<evidence type="ECO:0000259" key="11">
    <source>
        <dbReference type="PROSITE" id="PS50893"/>
    </source>
</evidence>
<evidence type="ECO:0000256" key="2">
    <source>
        <dbReference type="ARBA" id="ARBA00022448"/>
    </source>
</evidence>
<keyword evidence="14" id="KW-1185">Reference proteome</keyword>
<dbReference type="Pfam" id="PF00664">
    <property type="entry name" value="ABC_membrane"/>
    <property type="match status" value="1"/>
</dbReference>
<feature type="transmembrane region" description="Helical" evidence="10">
    <location>
        <begin position="21"/>
        <end position="46"/>
    </location>
</feature>
<dbReference type="SUPFAM" id="SSF90123">
    <property type="entry name" value="ABC transporter transmembrane region"/>
    <property type="match status" value="1"/>
</dbReference>